<keyword evidence="2" id="KW-1185">Reference proteome</keyword>
<name>A0A4P9WQF0_9FUNG</name>
<gene>
    <name evidence="1" type="ORF">BDK51DRAFT_44144</name>
</gene>
<dbReference type="Proteomes" id="UP000269721">
    <property type="component" value="Unassembled WGS sequence"/>
</dbReference>
<dbReference type="Gene3D" id="1.10.8.60">
    <property type="match status" value="1"/>
</dbReference>
<protein>
    <submittedName>
        <fullName evidence="1">Uncharacterized protein</fullName>
    </submittedName>
</protein>
<evidence type="ECO:0000313" key="2">
    <source>
        <dbReference type="Proteomes" id="UP000269721"/>
    </source>
</evidence>
<dbReference type="SUPFAM" id="SSF52540">
    <property type="entry name" value="P-loop containing nucleoside triphosphate hydrolases"/>
    <property type="match status" value="1"/>
</dbReference>
<accession>A0A4P9WQF0</accession>
<sequence length="135" mass="15645">MSNIFFVFSFNDENMIDKTVKDRLKIIKIKEPSFKDKILISEKFIIPEISRNVNYNVPIPRSVVERVVQQDKTTSGMRGIKRVLEDIVSKLNVIRMLDATGRQKISFYNESITNTIDNIINAHEDPEIFSSSLYC</sequence>
<proteinExistence type="predicted"/>
<dbReference type="InterPro" id="IPR027417">
    <property type="entry name" value="P-loop_NTPase"/>
</dbReference>
<reference evidence="2" key="1">
    <citation type="journal article" date="2018" name="Nat. Microbiol.">
        <title>Leveraging single-cell genomics to expand the fungal tree of life.</title>
        <authorList>
            <person name="Ahrendt S.R."/>
            <person name="Quandt C.A."/>
            <person name="Ciobanu D."/>
            <person name="Clum A."/>
            <person name="Salamov A."/>
            <person name="Andreopoulos B."/>
            <person name="Cheng J.F."/>
            <person name="Woyke T."/>
            <person name="Pelin A."/>
            <person name="Henrissat B."/>
            <person name="Reynolds N.K."/>
            <person name="Benny G.L."/>
            <person name="Smith M.E."/>
            <person name="James T.Y."/>
            <person name="Grigoriev I.V."/>
        </authorList>
    </citation>
    <scope>NUCLEOTIDE SEQUENCE [LARGE SCALE GENOMIC DNA]</scope>
</reference>
<dbReference type="EMBL" id="KZ993908">
    <property type="protein sequence ID" value="RKO94393.1"/>
    <property type="molecule type" value="Genomic_DNA"/>
</dbReference>
<organism evidence="1 2">
    <name type="scientific">Blyttiomyces helicus</name>
    <dbReference type="NCBI Taxonomy" id="388810"/>
    <lineage>
        <taxon>Eukaryota</taxon>
        <taxon>Fungi</taxon>
        <taxon>Fungi incertae sedis</taxon>
        <taxon>Chytridiomycota</taxon>
        <taxon>Chytridiomycota incertae sedis</taxon>
        <taxon>Chytridiomycetes</taxon>
        <taxon>Chytridiomycetes incertae sedis</taxon>
        <taxon>Blyttiomyces</taxon>
    </lineage>
</organism>
<evidence type="ECO:0000313" key="1">
    <source>
        <dbReference type="EMBL" id="RKO94393.1"/>
    </source>
</evidence>
<dbReference type="AlphaFoldDB" id="A0A4P9WQF0"/>